<evidence type="ECO:0000256" key="4">
    <source>
        <dbReference type="ARBA" id="ARBA00022980"/>
    </source>
</evidence>
<reference evidence="11" key="1">
    <citation type="submission" date="2019-09" db="EMBL/GenBank/DDBJ databases">
        <title>Characterisation of the sponge microbiome using genome-centric metagenomics.</title>
        <authorList>
            <person name="Engelberts J.P."/>
            <person name="Robbins S.J."/>
            <person name="De Goeij J.M."/>
            <person name="Aranda M."/>
            <person name="Bell S.C."/>
            <person name="Webster N.S."/>
        </authorList>
    </citation>
    <scope>NUCLEOTIDE SEQUENCE</scope>
    <source>
        <strain evidence="11">SB0664_bin_43</strain>
    </source>
</reference>
<evidence type="ECO:0000256" key="2">
    <source>
        <dbReference type="ARBA" id="ARBA00022730"/>
    </source>
</evidence>
<evidence type="ECO:0000259" key="10">
    <source>
        <dbReference type="PROSITE" id="PS00651"/>
    </source>
</evidence>
<dbReference type="GO" id="GO:1990904">
    <property type="term" value="C:ribonucleoprotein complex"/>
    <property type="evidence" value="ECO:0007669"/>
    <property type="project" value="UniProtKB-KW"/>
</dbReference>
<dbReference type="Gene3D" id="3.10.430.100">
    <property type="entry name" value="Ribosomal protein L9, C-terminal domain"/>
    <property type="match status" value="1"/>
</dbReference>
<dbReference type="GO" id="GO:0019843">
    <property type="term" value="F:rRNA binding"/>
    <property type="evidence" value="ECO:0007669"/>
    <property type="project" value="UniProtKB-UniRule"/>
</dbReference>
<evidence type="ECO:0000256" key="8">
    <source>
        <dbReference type="SAM" id="Coils"/>
    </source>
</evidence>
<dbReference type="InterPro" id="IPR000244">
    <property type="entry name" value="Ribosomal_bL9"/>
</dbReference>
<dbReference type="EMBL" id="VXRY01000370">
    <property type="protein sequence ID" value="MXY34275.1"/>
    <property type="molecule type" value="Genomic_DNA"/>
</dbReference>
<dbReference type="Gene3D" id="3.40.5.10">
    <property type="entry name" value="Ribosomal protein L9, N-terminal domain"/>
    <property type="match status" value="1"/>
</dbReference>
<dbReference type="SUPFAM" id="SSF55658">
    <property type="entry name" value="L9 N-domain-like"/>
    <property type="match status" value="1"/>
</dbReference>
<proteinExistence type="inferred from homology"/>
<organism evidence="11">
    <name type="scientific">Boseongicola sp. SB0664_bin_43</name>
    <dbReference type="NCBI Taxonomy" id="2604844"/>
    <lineage>
        <taxon>Bacteria</taxon>
        <taxon>Pseudomonadati</taxon>
        <taxon>Pseudomonadota</taxon>
        <taxon>Alphaproteobacteria</taxon>
        <taxon>Rhodobacterales</taxon>
        <taxon>Paracoccaceae</taxon>
        <taxon>Boseongicola</taxon>
    </lineage>
</organism>
<evidence type="ECO:0000256" key="7">
    <source>
        <dbReference type="HAMAP-Rule" id="MF_00503"/>
    </source>
</evidence>
<dbReference type="PROSITE" id="PS00651">
    <property type="entry name" value="RIBOSOMAL_L9"/>
    <property type="match status" value="1"/>
</dbReference>
<sequence length="246" mass="26439">MQVILLERIAKLGQMGDIVSVKDGYARNFLLPQKKALWASEANIKQFEEQKVQLEARNIETRKEADALAGKFDGRQFIVIRQASDGGSLYGSVTTRDVVDVASEAGFALDKRQVAIEAPIKELGVHSVAVKLHPEVEVQVQLNVARSEDEAELQAKGINIAEQSAEDEAKAELEIAELFDEIGAAELDELQKVGDPEDEEMAGAVAVEDTETDPRAASDSPVDDAAGSEQVAGPGAGNDERREAGS</sequence>
<dbReference type="InterPro" id="IPR036935">
    <property type="entry name" value="Ribosomal_bL9_N_sf"/>
</dbReference>
<feature type="domain" description="Ribosomal protein L9" evidence="10">
    <location>
        <begin position="13"/>
        <end position="40"/>
    </location>
</feature>
<dbReference type="InterPro" id="IPR009027">
    <property type="entry name" value="Ribosomal_bL9/RNase_H1_N"/>
</dbReference>
<dbReference type="GO" id="GO:0003735">
    <property type="term" value="F:structural constituent of ribosome"/>
    <property type="evidence" value="ECO:0007669"/>
    <property type="project" value="InterPro"/>
</dbReference>
<dbReference type="GO" id="GO:0005840">
    <property type="term" value="C:ribosome"/>
    <property type="evidence" value="ECO:0007669"/>
    <property type="project" value="UniProtKB-KW"/>
</dbReference>
<dbReference type="NCBIfam" id="TIGR00158">
    <property type="entry name" value="L9"/>
    <property type="match status" value="1"/>
</dbReference>
<dbReference type="GO" id="GO:0006412">
    <property type="term" value="P:translation"/>
    <property type="evidence" value="ECO:0007669"/>
    <property type="project" value="UniProtKB-UniRule"/>
</dbReference>
<dbReference type="SUPFAM" id="SSF55653">
    <property type="entry name" value="Ribosomal protein L9 C-domain"/>
    <property type="match status" value="1"/>
</dbReference>
<accession>A0A6B0Y1M8</accession>
<keyword evidence="2 7" id="KW-0699">rRNA-binding</keyword>
<evidence type="ECO:0000256" key="1">
    <source>
        <dbReference type="ARBA" id="ARBA00010605"/>
    </source>
</evidence>
<protein>
    <recommendedName>
        <fullName evidence="6 7">Large ribosomal subunit protein bL9</fullName>
    </recommendedName>
</protein>
<comment type="function">
    <text evidence="7">Binds to the 23S rRNA.</text>
</comment>
<gene>
    <name evidence="7" type="primary">rplI</name>
    <name evidence="11" type="ORF">F4Y60_09335</name>
</gene>
<feature type="region of interest" description="Disordered" evidence="9">
    <location>
        <begin position="189"/>
        <end position="246"/>
    </location>
</feature>
<comment type="similarity">
    <text evidence="1 7">Belongs to the bacterial ribosomal protein bL9 family.</text>
</comment>
<keyword evidence="5 7" id="KW-0687">Ribonucleoprotein</keyword>
<comment type="caution">
    <text evidence="11">The sequence shown here is derived from an EMBL/GenBank/DDBJ whole genome shotgun (WGS) entry which is preliminary data.</text>
</comment>
<dbReference type="InterPro" id="IPR020069">
    <property type="entry name" value="Ribosomal_bL9_C"/>
</dbReference>
<dbReference type="AlphaFoldDB" id="A0A6B0Y1M8"/>
<feature type="coiled-coil region" evidence="8">
    <location>
        <begin position="37"/>
        <end position="64"/>
    </location>
</feature>
<evidence type="ECO:0000256" key="3">
    <source>
        <dbReference type="ARBA" id="ARBA00022884"/>
    </source>
</evidence>
<evidence type="ECO:0000256" key="9">
    <source>
        <dbReference type="SAM" id="MobiDB-lite"/>
    </source>
</evidence>
<dbReference type="InterPro" id="IPR036791">
    <property type="entry name" value="Ribosomal_bL9_C_sf"/>
</dbReference>
<dbReference type="InterPro" id="IPR020070">
    <property type="entry name" value="Ribosomal_bL9_N"/>
</dbReference>
<dbReference type="Pfam" id="PF01281">
    <property type="entry name" value="Ribosomal_L9_N"/>
    <property type="match status" value="1"/>
</dbReference>
<dbReference type="PANTHER" id="PTHR21368">
    <property type="entry name" value="50S RIBOSOMAL PROTEIN L9"/>
    <property type="match status" value="1"/>
</dbReference>
<dbReference type="HAMAP" id="MF_00503">
    <property type="entry name" value="Ribosomal_bL9"/>
    <property type="match status" value="1"/>
</dbReference>
<dbReference type="Pfam" id="PF03948">
    <property type="entry name" value="Ribosomal_L9_C"/>
    <property type="match status" value="1"/>
</dbReference>
<keyword evidence="3 7" id="KW-0694">RNA-binding</keyword>
<evidence type="ECO:0000256" key="5">
    <source>
        <dbReference type="ARBA" id="ARBA00023274"/>
    </source>
</evidence>
<evidence type="ECO:0000313" key="11">
    <source>
        <dbReference type="EMBL" id="MXY34275.1"/>
    </source>
</evidence>
<keyword evidence="4 7" id="KW-0689">Ribosomal protein</keyword>
<evidence type="ECO:0000256" key="6">
    <source>
        <dbReference type="ARBA" id="ARBA00035292"/>
    </source>
</evidence>
<dbReference type="InterPro" id="IPR020594">
    <property type="entry name" value="Ribosomal_bL9_bac/chp"/>
</dbReference>
<keyword evidence="8" id="KW-0175">Coiled coil</keyword>
<name>A0A6B0Y1M8_9RHOB</name>